<comment type="catalytic activity">
    <reaction evidence="23">
        <text>tetradecanoyl-CoA + H2O = tetradecanoate + CoA + H(+)</text>
        <dbReference type="Rhea" id="RHEA:40119"/>
        <dbReference type="ChEBI" id="CHEBI:15377"/>
        <dbReference type="ChEBI" id="CHEBI:15378"/>
        <dbReference type="ChEBI" id="CHEBI:30807"/>
        <dbReference type="ChEBI" id="CHEBI:57287"/>
        <dbReference type="ChEBI" id="CHEBI:57385"/>
    </reaction>
    <physiologicalReaction direction="left-to-right" evidence="23">
        <dbReference type="Rhea" id="RHEA:40120"/>
    </physiologicalReaction>
</comment>
<keyword evidence="5" id="KW-0963">Cytoplasm</keyword>
<evidence type="ECO:0000313" key="26">
    <source>
        <dbReference type="Proteomes" id="UP001197609"/>
    </source>
</evidence>
<keyword evidence="6" id="KW-0053">Apoptosis</keyword>
<evidence type="ECO:0000256" key="9">
    <source>
        <dbReference type="ARBA" id="ARBA00022946"/>
    </source>
</evidence>
<dbReference type="CDD" id="cd03443">
    <property type="entry name" value="PaaI_thioesterase"/>
    <property type="match status" value="1"/>
</dbReference>
<comment type="caution">
    <text evidence="25">The sequence shown here is derived from an EMBL/GenBank/DDBJ whole genome shotgun (WGS) entry which is preliminary data.</text>
</comment>
<evidence type="ECO:0000256" key="8">
    <source>
        <dbReference type="ARBA" id="ARBA00022832"/>
    </source>
</evidence>
<comment type="catalytic activity">
    <reaction evidence="22">
        <text>dodecanoyl-CoA + H2O = dodecanoate + CoA + H(+)</text>
        <dbReference type="Rhea" id="RHEA:30135"/>
        <dbReference type="ChEBI" id="CHEBI:15377"/>
        <dbReference type="ChEBI" id="CHEBI:15378"/>
        <dbReference type="ChEBI" id="CHEBI:18262"/>
        <dbReference type="ChEBI" id="CHEBI:57287"/>
        <dbReference type="ChEBI" id="CHEBI:57375"/>
    </reaction>
    <physiologicalReaction direction="left-to-right" evidence="22">
        <dbReference type="Rhea" id="RHEA:30136"/>
    </physiologicalReaction>
</comment>
<keyword evidence="11" id="KW-0472">Membrane</keyword>
<keyword evidence="9" id="KW-0809">Transit peptide</keyword>
<evidence type="ECO:0000256" key="7">
    <source>
        <dbReference type="ARBA" id="ARBA00022801"/>
    </source>
</evidence>
<gene>
    <name evidence="25" type="ORF">K8G79_01730</name>
</gene>
<dbReference type="GO" id="GO:0016020">
    <property type="term" value="C:membrane"/>
    <property type="evidence" value="ECO:0007669"/>
    <property type="project" value="UniProtKB-SubCell"/>
</dbReference>
<protein>
    <recommendedName>
        <fullName evidence="17">Acyl-coenzyme A thioesterase THEM4</fullName>
        <ecNumber evidence="16">3.1.2.2</ecNumber>
    </recommendedName>
    <alternativeName>
        <fullName evidence="18">Thioesterase superfamily member 4</fullName>
    </alternativeName>
</protein>
<dbReference type="PANTHER" id="PTHR12418">
    <property type="entry name" value="ACYL-COENZYME A THIOESTERASE THEM4"/>
    <property type="match status" value="1"/>
</dbReference>
<dbReference type="GO" id="GO:0006631">
    <property type="term" value="P:fatty acid metabolic process"/>
    <property type="evidence" value="ECO:0007669"/>
    <property type="project" value="UniProtKB-KW"/>
</dbReference>
<dbReference type="InterPro" id="IPR052365">
    <property type="entry name" value="THEM4/THEM5_acyl-CoA_thioest"/>
</dbReference>
<dbReference type="GO" id="GO:0005737">
    <property type="term" value="C:cytoplasm"/>
    <property type="evidence" value="ECO:0007669"/>
    <property type="project" value="UniProtKB-SubCell"/>
</dbReference>
<evidence type="ECO:0000256" key="1">
    <source>
        <dbReference type="ARBA" id="ARBA00004170"/>
    </source>
</evidence>
<proteinExistence type="inferred from homology"/>
<comment type="catalytic activity">
    <reaction evidence="13">
        <text>(5Z,8Z,11Z,14Z)-eicosatetraenoyl-CoA + H2O = (5Z,8Z,11Z,14Z)-eicosatetraenoate + CoA + H(+)</text>
        <dbReference type="Rhea" id="RHEA:40151"/>
        <dbReference type="ChEBI" id="CHEBI:15377"/>
        <dbReference type="ChEBI" id="CHEBI:15378"/>
        <dbReference type="ChEBI" id="CHEBI:32395"/>
        <dbReference type="ChEBI" id="CHEBI:57287"/>
        <dbReference type="ChEBI" id="CHEBI:57368"/>
    </reaction>
    <physiologicalReaction direction="left-to-right" evidence="13">
        <dbReference type="Rhea" id="RHEA:40152"/>
    </physiologicalReaction>
</comment>
<reference evidence="25 26" key="1">
    <citation type="journal article" date="2021" name="bioRxiv">
        <title>Unraveling nitrogen, sulfur and carbon metabolic pathways and microbial community transcriptional responses to substrate deprivation and toxicity stresses in a bioreactor mimicking anoxic brackish coastal sediment conditions.</title>
        <authorList>
            <person name="Martins P.D."/>
            <person name="Echeveste M.J."/>
            <person name="Arshad A."/>
            <person name="Kurth J."/>
            <person name="Ouboter H."/>
            <person name="Jetten M.S.M."/>
            <person name="Welte C.U."/>
        </authorList>
    </citation>
    <scope>NUCLEOTIDE SEQUENCE [LARGE SCALE GENOMIC DNA]</scope>
    <source>
        <strain evidence="25">MAG_38</strain>
    </source>
</reference>
<dbReference type="InterPro" id="IPR006683">
    <property type="entry name" value="Thioestr_dom"/>
</dbReference>
<evidence type="ECO:0000256" key="18">
    <source>
        <dbReference type="ARBA" id="ARBA00043210"/>
    </source>
</evidence>
<dbReference type="SUPFAM" id="SSF54637">
    <property type="entry name" value="Thioesterase/thiol ester dehydrase-isomerase"/>
    <property type="match status" value="1"/>
</dbReference>
<organism evidence="25 26">
    <name type="scientific">Candidatus Methylomirabilis tolerans</name>
    <dbReference type="NCBI Taxonomy" id="3123416"/>
    <lineage>
        <taxon>Bacteria</taxon>
        <taxon>Candidatus Methylomirabilota</taxon>
        <taxon>Candidatus Methylomirabilia</taxon>
        <taxon>Candidatus Methylomirabilales</taxon>
        <taxon>Candidatus Methylomirabilaceae</taxon>
        <taxon>Candidatus Methylomirabilis</taxon>
    </lineage>
</organism>
<dbReference type="GO" id="GO:0016787">
    <property type="term" value="F:hydrolase activity"/>
    <property type="evidence" value="ECO:0007669"/>
    <property type="project" value="UniProtKB-KW"/>
</dbReference>
<dbReference type="EC" id="3.1.2.2" evidence="16"/>
<keyword evidence="8" id="KW-0276">Fatty acid metabolism</keyword>
<evidence type="ECO:0000256" key="10">
    <source>
        <dbReference type="ARBA" id="ARBA00023098"/>
    </source>
</evidence>
<evidence type="ECO:0000256" key="20">
    <source>
        <dbReference type="ARBA" id="ARBA00047734"/>
    </source>
</evidence>
<dbReference type="Gene3D" id="3.10.129.10">
    <property type="entry name" value="Hotdog Thioesterase"/>
    <property type="match status" value="1"/>
</dbReference>
<dbReference type="AlphaFoldDB" id="A0AAJ1EJP6"/>
<evidence type="ECO:0000256" key="17">
    <source>
        <dbReference type="ARBA" id="ARBA00040123"/>
    </source>
</evidence>
<comment type="catalytic activity">
    <reaction evidence="19">
        <text>octanoyl-CoA + H2O = octanoate + CoA + H(+)</text>
        <dbReference type="Rhea" id="RHEA:30143"/>
        <dbReference type="ChEBI" id="CHEBI:15377"/>
        <dbReference type="ChEBI" id="CHEBI:15378"/>
        <dbReference type="ChEBI" id="CHEBI:25646"/>
        <dbReference type="ChEBI" id="CHEBI:57287"/>
        <dbReference type="ChEBI" id="CHEBI:57386"/>
    </reaction>
    <physiologicalReaction direction="left-to-right" evidence="19">
        <dbReference type="Rhea" id="RHEA:30144"/>
    </physiologicalReaction>
</comment>
<evidence type="ECO:0000256" key="3">
    <source>
        <dbReference type="ARBA" id="ARBA00004632"/>
    </source>
</evidence>
<feature type="domain" description="Thioesterase" evidence="24">
    <location>
        <begin position="48"/>
        <end position="120"/>
    </location>
</feature>
<evidence type="ECO:0000313" key="25">
    <source>
        <dbReference type="EMBL" id="MBZ0158862.1"/>
    </source>
</evidence>
<evidence type="ECO:0000256" key="22">
    <source>
        <dbReference type="ARBA" id="ARBA00048074"/>
    </source>
</evidence>
<keyword evidence="4" id="KW-1003">Cell membrane</keyword>
<dbReference type="EMBL" id="JAIOIU010000021">
    <property type="protein sequence ID" value="MBZ0158862.1"/>
    <property type="molecule type" value="Genomic_DNA"/>
</dbReference>
<evidence type="ECO:0000256" key="6">
    <source>
        <dbReference type="ARBA" id="ARBA00022703"/>
    </source>
</evidence>
<evidence type="ECO:0000256" key="23">
    <source>
        <dbReference type="ARBA" id="ARBA00048180"/>
    </source>
</evidence>
<evidence type="ECO:0000256" key="13">
    <source>
        <dbReference type="ARBA" id="ARBA00035852"/>
    </source>
</evidence>
<dbReference type="PANTHER" id="PTHR12418:SF19">
    <property type="entry name" value="ACYL-COENZYME A THIOESTERASE THEM4"/>
    <property type="match status" value="1"/>
</dbReference>
<comment type="similarity">
    <text evidence="15">Belongs to the THEM4/THEM5 thioesterase family.</text>
</comment>
<comment type="subcellular location">
    <subcellularLocation>
        <location evidence="3">Cell projection</location>
        <location evidence="3">Ruffle membrane</location>
    </subcellularLocation>
    <subcellularLocation>
        <location evidence="2">Cytoplasm</location>
    </subcellularLocation>
    <subcellularLocation>
        <location evidence="1">Membrane</location>
        <topology evidence="1">Peripheral membrane protein</topology>
    </subcellularLocation>
</comment>
<evidence type="ECO:0000256" key="11">
    <source>
        <dbReference type="ARBA" id="ARBA00023136"/>
    </source>
</evidence>
<dbReference type="Pfam" id="PF03061">
    <property type="entry name" value="4HBT"/>
    <property type="match status" value="1"/>
</dbReference>
<dbReference type="Proteomes" id="UP001197609">
    <property type="component" value="Unassembled WGS sequence"/>
</dbReference>
<comment type="catalytic activity">
    <reaction evidence="14">
        <text>(9Z)-octadecenoyl-CoA + H2O = (9Z)-octadecenoate + CoA + H(+)</text>
        <dbReference type="Rhea" id="RHEA:40139"/>
        <dbReference type="ChEBI" id="CHEBI:15377"/>
        <dbReference type="ChEBI" id="CHEBI:15378"/>
        <dbReference type="ChEBI" id="CHEBI:30823"/>
        <dbReference type="ChEBI" id="CHEBI:57287"/>
        <dbReference type="ChEBI" id="CHEBI:57387"/>
    </reaction>
    <physiologicalReaction direction="left-to-right" evidence="14">
        <dbReference type="Rhea" id="RHEA:40140"/>
    </physiologicalReaction>
</comment>
<keyword evidence="10" id="KW-0443">Lipid metabolism</keyword>
<evidence type="ECO:0000256" key="4">
    <source>
        <dbReference type="ARBA" id="ARBA00022475"/>
    </source>
</evidence>
<evidence type="ECO:0000256" key="21">
    <source>
        <dbReference type="ARBA" id="ARBA00047969"/>
    </source>
</evidence>
<evidence type="ECO:0000256" key="5">
    <source>
        <dbReference type="ARBA" id="ARBA00022490"/>
    </source>
</evidence>
<evidence type="ECO:0000256" key="19">
    <source>
        <dbReference type="ARBA" id="ARBA00047588"/>
    </source>
</evidence>
<keyword evidence="12" id="KW-0966">Cell projection</keyword>
<evidence type="ECO:0000256" key="14">
    <source>
        <dbReference type="ARBA" id="ARBA00037002"/>
    </source>
</evidence>
<evidence type="ECO:0000259" key="24">
    <source>
        <dbReference type="Pfam" id="PF03061"/>
    </source>
</evidence>
<comment type="catalytic activity">
    <reaction evidence="20">
        <text>hexadecanoyl-CoA + H2O = hexadecanoate + CoA + H(+)</text>
        <dbReference type="Rhea" id="RHEA:16645"/>
        <dbReference type="ChEBI" id="CHEBI:7896"/>
        <dbReference type="ChEBI" id="CHEBI:15377"/>
        <dbReference type="ChEBI" id="CHEBI:15378"/>
        <dbReference type="ChEBI" id="CHEBI:57287"/>
        <dbReference type="ChEBI" id="CHEBI:57379"/>
        <dbReference type="EC" id="3.1.2.2"/>
    </reaction>
    <physiologicalReaction direction="left-to-right" evidence="20">
        <dbReference type="Rhea" id="RHEA:16646"/>
    </physiologicalReaction>
</comment>
<dbReference type="InterPro" id="IPR029069">
    <property type="entry name" value="HotDog_dom_sf"/>
</dbReference>
<name>A0AAJ1EJP6_9BACT</name>
<evidence type="ECO:0000256" key="16">
    <source>
        <dbReference type="ARBA" id="ARBA00038848"/>
    </source>
</evidence>
<accession>A0AAJ1EJP6</accession>
<evidence type="ECO:0000256" key="12">
    <source>
        <dbReference type="ARBA" id="ARBA00023273"/>
    </source>
</evidence>
<sequence>MDYEDDQMCFVCGTQNGDGLHLDFELIGVDRIRTEFTPSKRFQGWKDVLHGGLIATILDEVMVNGAYLRQIMAVTTKLEIRLRRPAAIGERLIFYGQILKKNTRTVNMKAWAEREDGTIVAEATGLLMMMKVRG</sequence>
<evidence type="ECO:0000256" key="2">
    <source>
        <dbReference type="ARBA" id="ARBA00004496"/>
    </source>
</evidence>
<keyword evidence="7" id="KW-0378">Hydrolase</keyword>
<evidence type="ECO:0000256" key="15">
    <source>
        <dbReference type="ARBA" id="ARBA00038456"/>
    </source>
</evidence>
<comment type="catalytic activity">
    <reaction evidence="21">
        <text>decanoyl-CoA + H2O = decanoate + CoA + H(+)</text>
        <dbReference type="Rhea" id="RHEA:40059"/>
        <dbReference type="ChEBI" id="CHEBI:15377"/>
        <dbReference type="ChEBI" id="CHEBI:15378"/>
        <dbReference type="ChEBI" id="CHEBI:27689"/>
        <dbReference type="ChEBI" id="CHEBI:57287"/>
        <dbReference type="ChEBI" id="CHEBI:61430"/>
    </reaction>
    <physiologicalReaction direction="left-to-right" evidence="21">
        <dbReference type="Rhea" id="RHEA:40060"/>
    </physiologicalReaction>
</comment>